<dbReference type="InterPro" id="IPR027417">
    <property type="entry name" value="P-loop_NTPase"/>
</dbReference>
<dbReference type="Pfam" id="PF25873">
    <property type="entry name" value="WHD_MalT"/>
    <property type="match status" value="1"/>
</dbReference>
<dbReference type="EMBL" id="AJYC02000059">
    <property type="protein sequence ID" value="EKT81417.1"/>
    <property type="molecule type" value="Genomic_DNA"/>
</dbReference>
<evidence type="ECO:0000256" key="5">
    <source>
        <dbReference type="ARBA" id="ARBA00022741"/>
    </source>
</evidence>
<dbReference type="PIRSF" id="PIRSF000574">
    <property type="entry name" value="Ser/Thr_PK_PknK_prd"/>
    <property type="match status" value="1"/>
</dbReference>
<evidence type="ECO:0000256" key="10">
    <source>
        <dbReference type="ARBA" id="ARBA00048679"/>
    </source>
</evidence>
<evidence type="ECO:0000256" key="11">
    <source>
        <dbReference type="ARBA" id="ARBA00067716"/>
    </source>
</evidence>
<dbReference type="PANTHER" id="PTHR43289:SF6">
    <property type="entry name" value="SERINE_THREONINE-PROTEIN KINASE NEKL-3"/>
    <property type="match status" value="1"/>
</dbReference>
<dbReference type="CDD" id="cd14014">
    <property type="entry name" value="STKc_PknB_like"/>
    <property type="match status" value="1"/>
</dbReference>
<dbReference type="RefSeq" id="WP_005258047.1">
    <property type="nucleotide sequence ID" value="NZ_AJYC02000059.1"/>
</dbReference>
<dbReference type="Gene3D" id="1.25.40.10">
    <property type="entry name" value="Tetratricopeptide repeat domain"/>
    <property type="match status" value="1"/>
</dbReference>
<feature type="binding site" evidence="14">
    <location>
        <position position="55"/>
    </location>
    <ligand>
        <name>ATP</name>
        <dbReference type="ChEBI" id="CHEBI:30616"/>
    </ligand>
</feature>
<keyword evidence="6 13" id="KW-0418">Kinase</keyword>
<dbReference type="SUPFAM" id="SSF52540">
    <property type="entry name" value="P-loop containing nucleoside triphosphate hydrolases"/>
    <property type="match status" value="1"/>
</dbReference>
<dbReference type="SUPFAM" id="SSF48452">
    <property type="entry name" value="TPR-like"/>
    <property type="match status" value="1"/>
</dbReference>
<protein>
    <recommendedName>
        <fullName evidence="11 13">Serine/threonine-protein kinase PknK</fullName>
        <ecNumber evidence="1 13">2.7.11.1</ecNumber>
    </recommendedName>
    <alternativeName>
        <fullName evidence="12 13">Protein kinase K</fullName>
    </alternativeName>
</protein>
<reference evidence="17 18" key="1">
    <citation type="journal article" date="2013" name="Genome Announc.">
        <title>Draft Genome Sequence of Rhodococcus opacus Strain M213 Shows a Diverse Catabolic Potential.</title>
        <authorList>
            <person name="Pathak A."/>
            <person name="Green S.J."/>
            <person name="Ogram A."/>
            <person name="Chauhan A."/>
        </authorList>
    </citation>
    <scope>NUCLEOTIDE SEQUENCE [LARGE SCALE GENOMIC DNA]</scope>
    <source>
        <strain evidence="17 18">M213</strain>
    </source>
</reference>
<dbReference type="Pfam" id="PF17874">
    <property type="entry name" value="TPR_MalT"/>
    <property type="match status" value="1"/>
</dbReference>
<evidence type="ECO:0000256" key="15">
    <source>
        <dbReference type="SAM" id="MobiDB-lite"/>
    </source>
</evidence>
<evidence type="ECO:0000313" key="18">
    <source>
        <dbReference type="Proteomes" id="UP000005951"/>
    </source>
</evidence>
<dbReference type="Gene3D" id="1.10.510.10">
    <property type="entry name" value="Transferase(Phosphotransferase) domain 1"/>
    <property type="match status" value="1"/>
</dbReference>
<feature type="region of interest" description="Disordered" evidence="15">
    <location>
        <begin position="299"/>
        <end position="350"/>
    </location>
</feature>
<dbReference type="InterPro" id="IPR041664">
    <property type="entry name" value="AAA_16"/>
</dbReference>
<keyword evidence="3 13" id="KW-0808">Transferase</keyword>
<evidence type="ECO:0000256" key="9">
    <source>
        <dbReference type="ARBA" id="ARBA00047899"/>
    </source>
</evidence>
<accession>K8XTE8</accession>
<feature type="compositionally biased region" description="Pro residues" evidence="15">
    <location>
        <begin position="333"/>
        <end position="348"/>
    </location>
</feature>
<dbReference type="Pfam" id="PF13191">
    <property type="entry name" value="AAA_16"/>
    <property type="match status" value="1"/>
</dbReference>
<feature type="domain" description="Protein kinase" evidence="16">
    <location>
        <begin position="26"/>
        <end position="284"/>
    </location>
</feature>
<dbReference type="InterPro" id="IPR000719">
    <property type="entry name" value="Prot_kinase_dom"/>
</dbReference>
<evidence type="ECO:0000256" key="2">
    <source>
        <dbReference type="ARBA" id="ARBA00022527"/>
    </source>
</evidence>
<evidence type="ECO:0000256" key="13">
    <source>
        <dbReference type="PIRNR" id="PIRNR000574"/>
    </source>
</evidence>
<keyword evidence="8" id="KW-0460">Magnesium</keyword>
<comment type="caution">
    <text evidence="17">The sequence shown here is derived from an EMBL/GenBank/DDBJ whole genome shotgun (WGS) entry which is preliminary data.</text>
</comment>
<gene>
    <name evidence="17" type="ORF">WSS_A17421</name>
</gene>
<keyword evidence="4" id="KW-0479">Metal-binding</keyword>
<comment type="catalytic activity">
    <reaction evidence="9 13">
        <text>L-threonyl-[protein] + ATP = O-phospho-L-threonyl-[protein] + ADP + H(+)</text>
        <dbReference type="Rhea" id="RHEA:46608"/>
        <dbReference type="Rhea" id="RHEA-COMP:11060"/>
        <dbReference type="Rhea" id="RHEA-COMP:11605"/>
        <dbReference type="ChEBI" id="CHEBI:15378"/>
        <dbReference type="ChEBI" id="CHEBI:30013"/>
        <dbReference type="ChEBI" id="CHEBI:30616"/>
        <dbReference type="ChEBI" id="CHEBI:61977"/>
        <dbReference type="ChEBI" id="CHEBI:456216"/>
        <dbReference type="EC" id="2.7.11.1"/>
    </reaction>
</comment>
<dbReference type="InterPro" id="IPR011009">
    <property type="entry name" value="Kinase-like_dom_sf"/>
</dbReference>
<organism evidence="17 18">
    <name type="scientific">Rhodococcus opacus M213</name>
    <dbReference type="NCBI Taxonomy" id="1129896"/>
    <lineage>
        <taxon>Bacteria</taxon>
        <taxon>Bacillati</taxon>
        <taxon>Actinomycetota</taxon>
        <taxon>Actinomycetes</taxon>
        <taxon>Mycobacteriales</taxon>
        <taxon>Nocardiaceae</taxon>
        <taxon>Rhodococcus</taxon>
    </lineage>
</organism>
<dbReference type="InterPro" id="IPR059106">
    <property type="entry name" value="WHD_MalT"/>
</dbReference>
<dbReference type="InterPro" id="IPR016236">
    <property type="entry name" value="Ser/Thr_kinase_PknK_prd"/>
</dbReference>
<sequence>MVEIDPLTTQRDPVPGIAAELAAAGFEDVREIGRGGFGVVYRCLQRSLERTVAVKVLTSDLDPDNLERFLREQRAMGKLSGHPHIVSIFQVGATTSGRPYIVMQYHPGGSLDARIHEVGPIIWQDAVHIGLQVAGALETAHRLGTVHRDVKPANILLTEYGEPQLADFGIARIAGGFETTTGIVTGSPAFTAPEVLQGQNPTPSSDIYSLGATLFCAITGHAVFERHSGEQVVAQFLRITKHPIPDLRDAGIPADVSAAIERAMARDPAARPAAAADFGEQLRLVQERHGLPVDELPVPLTSGANSGGQHGGSAVTTGSSRRTGPRGYSVPMWTPPAPATRFRPPPPTRALVTRGRLIDTLRAGQRRRLTIIHAPPGFGKSTLAAQWGEVLTEEGVAVAWLTVDHDDNNAVWFLVHLIEAIRRVRPALAHELGDALEEHGDEAERYVLTSLINEIHERGERVAIVIDDWHRVTDAATIAAMGFLLDNGCHHLQVVVTSRTHTGLPLSRMRVRDDLVEIDSTALRFNADESQNFLVDLGGLELERGDVEDLTESTDGWVAALQLASLSLRGHDDPTLLIGHLSGRHHAIGEFLAENVLEALEPHMLDFLLATSVTERICGDLASALTSRPRGQARLEEVEERDLFLRRVDDDGQWFRYHPVFVEFLRQRLERDQPERIAELHRIATEWYADHRFVSEAVDHALAAGDQQRAVEIVERDGTYLLEHSQMATLLGLVGKLPPQMVVSTPRLQLTVAWANILLHRAQPAKRALHLVDTTLDRSSLTDTTIADIRLEADVVRGVVQLRADTTEGIDVLVAPCFSRPDTLRPWVVSVAANIATFAAIYRSDFDEARRLQDWAFNYHQRNRGTYNLLTGHCWMGIAANQQLDIAAAEQTFRHALTVAKLSGGSHSYTARLAGSLLGELLYERGEVAEAERLLDEGYKLGPEGGSVDFKLARYVVGARIKALRGDRDAAARRLNEGLQIAEAMSLPRLRAATENERIRLGLPVHPDLGALPHVSYSARRRPVDGIDEITAQLEEDTAIRLLLCEEDIPARTELACIWSREWVDTLEGRGRPRALLQARRLLAACLSAAGRLDEAKAVLAPVAAQCAALGTIRYLADGGPYVVSVLAALREDQLAGRWRPEWPPVPASFLIEVVAPGAVQII</sequence>
<evidence type="ECO:0000256" key="4">
    <source>
        <dbReference type="ARBA" id="ARBA00022723"/>
    </source>
</evidence>
<dbReference type="GO" id="GO:0004674">
    <property type="term" value="F:protein serine/threonine kinase activity"/>
    <property type="evidence" value="ECO:0007669"/>
    <property type="project" value="UniProtKB-UniRule"/>
</dbReference>
<dbReference type="Gene3D" id="3.40.50.300">
    <property type="entry name" value="P-loop containing nucleotide triphosphate hydrolases"/>
    <property type="match status" value="1"/>
</dbReference>
<evidence type="ECO:0000256" key="14">
    <source>
        <dbReference type="PROSITE-ProRule" id="PRU10141"/>
    </source>
</evidence>
<dbReference type="SUPFAM" id="SSF56112">
    <property type="entry name" value="Protein kinase-like (PK-like)"/>
    <property type="match status" value="1"/>
</dbReference>
<dbReference type="InterPro" id="IPR041617">
    <property type="entry name" value="TPR_MalT"/>
</dbReference>
<evidence type="ECO:0000256" key="1">
    <source>
        <dbReference type="ARBA" id="ARBA00012513"/>
    </source>
</evidence>
<evidence type="ECO:0000259" key="16">
    <source>
        <dbReference type="PROSITE" id="PS50011"/>
    </source>
</evidence>
<dbReference type="InterPro" id="IPR017441">
    <property type="entry name" value="Protein_kinase_ATP_BS"/>
</dbReference>
<evidence type="ECO:0000313" key="17">
    <source>
        <dbReference type="EMBL" id="EKT81417.1"/>
    </source>
</evidence>
<name>K8XTE8_RHOOP</name>
<dbReference type="Proteomes" id="UP000005951">
    <property type="component" value="Unassembled WGS sequence"/>
</dbReference>
<dbReference type="AlphaFoldDB" id="K8XTE8"/>
<comment type="similarity">
    <text evidence="13">Belongs to the protein kinase superfamily.</text>
</comment>
<dbReference type="SMART" id="SM00220">
    <property type="entry name" value="S_TKc"/>
    <property type="match status" value="1"/>
</dbReference>
<dbReference type="PANTHER" id="PTHR43289">
    <property type="entry name" value="MITOGEN-ACTIVATED PROTEIN KINASE KINASE KINASE 20-RELATED"/>
    <property type="match status" value="1"/>
</dbReference>
<proteinExistence type="inferred from homology"/>
<keyword evidence="5 13" id="KW-0547">Nucleotide-binding</keyword>
<dbReference type="Pfam" id="PF00069">
    <property type="entry name" value="Pkinase"/>
    <property type="match status" value="1"/>
</dbReference>
<evidence type="ECO:0000256" key="7">
    <source>
        <dbReference type="ARBA" id="ARBA00022840"/>
    </source>
</evidence>
<evidence type="ECO:0000256" key="3">
    <source>
        <dbReference type="ARBA" id="ARBA00022679"/>
    </source>
</evidence>
<dbReference type="FunFam" id="3.40.50.300:FF:002867">
    <property type="entry name" value="Serine/threonine-protein kinase PknK"/>
    <property type="match status" value="1"/>
</dbReference>
<dbReference type="PROSITE" id="PS00107">
    <property type="entry name" value="PROTEIN_KINASE_ATP"/>
    <property type="match status" value="1"/>
</dbReference>
<dbReference type="InterPro" id="IPR011990">
    <property type="entry name" value="TPR-like_helical_dom_sf"/>
</dbReference>
<dbReference type="GO" id="GO:0005524">
    <property type="term" value="F:ATP binding"/>
    <property type="evidence" value="ECO:0007669"/>
    <property type="project" value="UniProtKB-UniRule"/>
</dbReference>
<dbReference type="PROSITE" id="PS50011">
    <property type="entry name" value="PROTEIN_KINASE_DOM"/>
    <property type="match status" value="1"/>
</dbReference>
<comment type="catalytic activity">
    <reaction evidence="10 13">
        <text>L-seryl-[protein] + ATP = O-phospho-L-seryl-[protein] + ADP + H(+)</text>
        <dbReference type="Rhea" id="RHEA:17989"/>
        <dbReference type="Rhea" id="RHEA-COMP:9863"/>
        <dbReference type="Rhea" id="RHEA-COMP:11604"/>
        <dbReference type="ChEBI" id="CHEBI:15378"/>
        <dbReference type="ChEBI" id="CHEBI:29999"/>
        <dbReference type="ChEBI" id="CHEBI:30616"/>
        <dbReference type="ChEBI" id="CHEBI:83421"/>
        <dbReference type="ChEBI" id="CHEBI:456216"/>
        <dbReference type="EC" id="2.7.11.1"/>
    </reaction>
</comment>
<dbReference type="EC" id="2.7.11.1" evidence="1 13"/>
<dbReference type="GO" id="GO:0106310">
    <property type="term" value="F:protein serine kinase activity"/>
    <property type="evidence" value="ECO:0007669"/>
    <property type="project" value="UniProtKB-UniRule"/>
</dbReference>
<evidence type="ECO:0000256" key="8">
    <source>
        <dbReference type="ARBA" id="ARBA00022842"/>
    </source>
</evidence>
<keyword evidence="2 13" id="KW-0723">Serine/threonine-protein kinase</keyword>
<keyword evidence="7 13" id="KW-0067">ATP-binding</keyword>
<dbReference type="GO" id="GO:0046872">
    <property type="term" value="F:metal ion binding"/>
    <property type="evidence" value="ECO:0007669"/>
    <property type="project" value="UniProtKB-UniRule"/>
</dbReference>
<evidence type="ECO:0000256" key="6">
    <source>
        <dbReference type="ARBA" id="ARBA00022777"/>
    </source>
</evidence>
<evidence type="ECO:0000256" key="12">
    <source>
        <dbReference type="ARBA" id="ARBA00082283"/>
    </source>
</evidence>